<dbReference type="AlphaFoldDB" id="A0A498QMC5"/>
<sequence length="29" mass="3566">MAHELLFVEDEATYRLHYVCYWFNAESID</sequence>
<evidence type="ECO:0000313" key="2">
    <source>
        <dbReference type="Proteomes" id="UP000268285"/>
    </source>
</evidence>
<reference evidence="1 2" key="1">
    <citation type="submission" date="2018-09" db="EMBL/GenBank/DDBJ databases">
        <authorList>
            <person name="Tagini F."/>
        </authorList>
    </citation>
    <scope>NUCLEOTIDE SEQUENCE [LARGE SCALE GENOMIC DNA]</scope>
    <source>
        <strain evidence="1 2">MK142</strain>
    </source>
</reference>
<accession>A0A498QMC5</accession>
<evidence type="ECO:0000313" key="1">
    <source>
        <dbReference type="EMBL" id="VBA48154.1"/>
    </source>
</evidence>
<keyword evidence="2" id="KW-1185">Reference proteome</keyword>
<organism evidence="1 2">
    <name type="scientific">Mycobacterium pseudokansasii</name>
    <dbReference type="NCBI Taxonomy" id="2341080"/>
    <lineage>
        <taxon>Bacteria</taxon>
        <taxon>Bacillati</taxon>
        <taxon>Actinomycetota</taxon>
        <taxon>Actinomycetes</taxon>
        <taxon>Mycobacteriales</taxon>
        <taxon>Mycobacteriaceae</taxon>
        <taxon>Mycobacterium</taxon>
    </lineage>
</organism>
<proteinExistence type="predicted"/>
<dbReference type="Proteomes" id="UP000268285">
    <property type="component" value="Unassembled WGS sequence"/>
</dbReference>
<protein>
    <submittedName>
        <fullName evidence="1">Uncharacterized protein</fullName>
    </submittedName>
</protein>
<name>A0A498QMC5_9MYCO</name>
<dbReference type="EMBL" id="UPHU01000001">
    <property type="protein sequence ID" value="VBA48154.1"/>
    <property type="molecule type" value="Genomic_DNA"/>
</dbReference>
<gene>
    <name evidence="1" type="ORF">LAUMK142_01159</name>
</gene>